<evidence type="ECO:0000256" key="6">
    <source>
        <dbReference type="SAM" id="Phobius"/>
    </source>
</evidence>
<feature type="transmembrane region" description="Helical" evidence="6">
    <location>
        <begin position="116"/>
        <end position="136"/>
    </location>
</feature>
<organism evidence="7 8">
    <name type="scientific">Novosphingobium subterraneum</name>
    <dbReference type="NCBI Taxonomy" id="48936"/>
    <lineage>
        <taxon>Bacteria</taxon>
        <taxon>Pseudomonadati</taxon>
        <taxon>Pseudomonadota</taxon>
        <taxon>Alphaproteobacteria</taxon>
        <taxon>Sphingomonadales</taxon>
        <taxon>Sphingomonadaceae</taxon>
        <taxon>Novosphingobium</taxon>
    </lineage>
</organism>
<comment type="subcellular location">
    <subcellularLocation>
        <location evidence="1">Membrane</location>
        <topology evidence="1">Multi-pass membrane protein</topology>
    </subcellularLocation>
</comment>
<dbReference type="Gene3D" id="1.20.1260.100">
    <property type="entry name" value="TspO/MBR protein"/>
    <property type="match status" value="1"/>
</dbReference>
<feature type="transmembrane region" description="Helical" evidence="6">
    <location>
        <begin position="59"/>
        <end position="79"/>
    </location>
</feature>
<keyword evidence="8" id="KW-1185">Reference proteome</keyword>
<protein>
    <submittedName>
        <fullName evidence="7">TspO and MBR-like protein</fullName>
    </submittedName>
</protein>
<dbReference type="Proteomes" id="UP000031338">
    <property type="component" value="Unassembled WGS sequence"/>
</dbReference>
<dbReference type="PATRIC" id="fig|48936.3.peg.3327"/>
<evidence type="ECO:0000256" key="3">
    <source>
        <dbReference type="ARBA" id="ARBA00022692"/>
    </source>
</evidence>
<feature type="transmembrane region" description="Helical" evidence="6">
    <location>
        <begin position="143"/>
        <end position="161"/>
    </location>
</feature>
<evidence type="ECO:0000256" key="5">
    <source>
        <dbReference type="ARBA" id="ARBA00023136"/>
    </source>
</evidence>
<keyword evidence="5 6" id="KW-0472">Membrane</keyword>
<accession>A0A0B8ZD21</accession>
<evidence type="ECO:0000256" key="4">
    <source>
        <dbReference type="ARBA" id="ARBA00022989"/>
    </source>
</evidence>
<dbReference type="STRING" id="48936.NJ75_03305"/>
<dbReference type="GO" id="GO:0016020">
    <property type="term" value="C:membrane"/>
    <property type="evidence" value="ECO:0007669"/>
    <property type="project" value="UniProtKB-SubCell"/>
</dbReference>
<comment type="similarity">
    <text evidence="2">Belongs to the TspO/BZRP family.</text>
</comment>
<reference evidence="7 8" key="1">
    <citation type="submission" date="2014-10" db="EMBL/GenBank/DDBJ databases">
        <title>Draft genome sequence of Novosphingobium subterraneum DSM 12447.</title>
        <authorList>
            <person name="Gan H.M."/>
            <person name="Gan H.Y."/>
            <person name="Savka M.A."/>
        </authorList>
    </citation>
    <scope>NUCLEOTIDE SEQUENCE [LARGE SCALE GENOMIC DNA]</scope>
    <source>
        <strain evidence="7 8">DSM 12447</strain>
    </source>
</reference>
<evidence type="ECO:0000313" key="7">
    <source>
        <dbReference type="EMBL" id="KHS44097.1"/>
    </source>
</evidence>
<feature type="transmembrane region" description="Helical" evidence="6">
    <location>
        <begin position="86"/>
        <end position="104"/>
    </location>
</feature>
<sequence>MNYLASSGQLRASLLRWSLFTIPLVVALGFLSGQAAGSGPGNPWFDALVKPSIYPPPAAFGIVWTVLYVLMGLALAMVLSARGAAGRGIAVAMFVVQLLINLAWSPTFFALHQITVAFWITVAMAVAIVLTVVLFWRVRPVAGMLLLPYLAWVCFASVLTFEFGRLNPDADGAFGTVTTERVEI</sequence>
<comment type="caution">
    <text evidence="7">The sequence shown here is derived from an EMBL/GenBank/DDBJ whole genome shotgun (WGS) entry which is preliminary data.</text>
</comment>
<dbReference type="PANTHER" id="PTHR10057:SF0">
    <property type="entry name" value="TRANSLOCATOR PROTEIN"/>
    <property type="match status" value="1"/>
</dbReference>
<keyword evidence="3 6" id="KW-0812">Transmembrane</keyword>
<evidence type="ECO:0000313" key="8">
    <source>
        <dbReference type="Proteomes" id="UP000031338"/>
    </source>
</evidence>
<keyword evidence="4 6" id="KW-1133">Transmembrane helix</keyword>
<dbReference type="FunFam" id="1.20.1260.100:FF:000001">
    <property type="entry name" value="translocator protein 2"/>
    <property type="match status" value="1"/>
</dbReference>
<evidence type="ECO:0000256" key="2">
    <source>
        <dbReference type="ARBA" id="ARBA00007524"/>
    </source>
</evidence>
<name>A0A0B8ZD21_9SPHN</name>
<dbReference type="CDD" id="cd15904">
    <property type="entry name" value="TSPO_MBR"/>
    <property type="match status" value="1"/>
</dbReference>
<dbReference type="InterPro" id="IPR038330">
    <property type="entry name" value="TspO/MBR-related_sf"/>
</dbReference>
<dbReference type="PANTHER" id="PTHR10057">
    <property type="entry name" value="PERIPHERAL-TYPE BENZODIAZEPINE RECEPTOR"/>
    <property type="match status" value="1"/>
</dbReference>
<dbReference type="RefSeq" id="WP_039336402.1">
    <property type="nucleotide sequence ID" value="NZ_JBNNWK010000017.1"/>
</dbReference>
<gene>
    <name evidence="7" type="ORF">NJ75_03305</name>
</gene>
<dbReference type="Pfam" id="PF03073">
    <property type="entry name" value="TspO_MBR"/>
    <property type="match status" value="1"/>
</dbReference>
<dbReference type="AlphaFoldDB" id="A0A0B8ZD21"/>
<evidence type="ECO:0000256" key="1">
    <source>
        <dbReference type="ARBA" id="ARBA00004141"/>
    </source>
</evidence>
<dbReference type="PIRSF" id="PIRSF005859">
    <property type="entry name" value="PBR"/>
    <property type="match status" value="1"/>
</dbReference>
<dbReference type="EMBL" id="JRVC01000018">
    <property type="protein sequence ID" value="KHS44097.1"/>
    <property type="molecule type" value="Genomic_DNA"/>
</dbReference>
<dbReference type="GO" id="GO:0033013">
    <property type="term" value="P:tetrapyrrole metabolic process"/>
    <property type="evidence" value="ECO:0007669"/>
    <property type="project" value="UniProtKB-ARBA"/>
</dbReference>
<dbReference type="InterPro" id="IPR004307">
    <property type="entry name" value="TspO_MBR"/>
</dbReference>
<proteinExistence type="inferred from homology"/>